<protein>
    <submittedName>
        <fullName evidence="1">Uncharacterized protein</fullName>
    </submittedName>
</protein>
<keyword evidence="2" id="KW-1185">Reference proteome</keyword>
<evidence type="ECO:0000313" key="1">
    <source>
        <dbReference type="EMBL" id="CAG7823516.1"/>
    </source>
</evidence>
<proteinExistence type="predicted"/>
<name>A0A8J2KXU6_9HEXA</name>
<sequence length="83" mass="9181">MVFVKDGQRFRGLCQYRTPAGSNYIRIHALQIRGIMNLVEGMRNQLPPSAVEPVPFKLPPQEAAAGLSPSAPVQENLNSIMMM</sequence>
<dbReference type="Proteomes" id="UP000708208">
    <property type="component" value="Unassembled WGS sequence"/>
</dbReference>
<evidence type="ECO:0000313" key="2">
    <source>
        <dbReference type="Proteomes" id="UP000708208"/>
    </source>
</evidence>
<dbReference type="EMBL" id="CAJVCH010529770">
    <property type="protein sequence ID" value="CAG7823516.1"/>
    <property type="molecule type" value="Genomic_DNA"/>
</dbReference>
<gene>
    <name evidence="1" type="ORF">AFUS01_LOCUS33729</name>
</gene>
<accession>A0A8J2KXU6</accession>
<organism evidence="1 2">
    <name type="scientific">Allacma fusca</name>
    <dbReference type="NCBI Taxonomy" id="39272"/>
    <lineage>
        <taxon>Eukaryota</taxon>
        <taxon>Metazoa</taxon>
        <taxon>Ecdysozoa</taxon>
        <taxon>Arthropoda</taxon>
        <taxon>Hexapoda</taxon>
        <taxon>Collembola</taxon>
        <taxon>Symphypleona</taxon>
        <taxon>Sminthuridae</taxon>
        <taxon>Allacma</taxon>
    </lineage>
</organism>
<reference evidence="1" key="1">
    <citation type="submission" date="2021-06" db="EMBL/GenBank/DDBJ databases">
        <authorList>
            <person name="Hodson N. C."/>
            <person name="Mongue J. A."/>
            <person name="Jaron S. K."/>
        </authorList>
    </citation>
    <scope>NUCLEOTIDE SEQUENCE</scope>
</reference>
<dbReference type="AlphaFoldDB" id="A0A8J2KXU6"/>
<comment type="caution">
    <text evidence="1">The sequence shown here is derived from an EMBL/GenBank/DDBJ whole genome shotgun (WGS) entry which is preliminary data.</text>
</comment>